<reference evidence="1 2" key="1">
    <citation type="submission" date="2018-02" db="EMBL/GenBank/DDBJ databases">
        <title>FDA/CDC Antimicrobial Resistant Isolate Bank Genome Sequencing.</title>
        <authorList>
            <person name="Benahmed F.H."/>
            <person name="Lutgring J.D."/>
            <person name="Yoo B."/>
            <person name="Machado M."/>
            <person name="Brown A."/>
            <person name="McAllister G."/>
            <person name="Perry A."/>
            <person name="Halpin A.L."/>
            <person name="Vavikolanu K."/>
            <person name="Ott S."/>
            <person name="Zhao X."/>
            <person name="Tallon L.J."/>
            <person name="Sadzewicz L."/>
            <person name="Aluvathingal J."/>
            <person name="Nadendla S."/>
            <person name="Voskania-kordi A."/>
            <person name="Simonyan V."/>
            <person name="Patel J."/>
            <person name="Shawar R.M."/>
        </authorList>
    </citation>
    <scope>NUCLEOTIDE SEQUENCE [LARGE SCALE GENOMIC DNA]</scope>
    <source>
        <strain evidence="1 2">AR_0356</strain>
    </source>
</reference>
<dbReference type="AlphaFoldDB" id="A0A2R3IVQ5"/>
<keyword evidence="2" id="KW-1185">Reference proteome</keyword>
<evidence type="ECO:0000313" key="1">
    <source>
        <dbReference type="EMBL" id="AVK06008.1"/>
    </source>
</evidence>
<dbReference type="EMBL" id="CP027169">
    <property type="protein sequence ID" value="AVK06008.1"/>
    <property type="molecule type" value="Genomic_DNA"/>
</dbReference>
<name>A0A2R3IVQ5_9PSED</name>
<proteinExistence type="predicted"/>
<accession>A0A2R3IVQ5</accession>
<gene>
    <name evidence="1" type="ORF">CSB93_3356</name>
</gene>
<evidence type="ECO:0000313" key="2">
    <source>
        <dbReference type="Proteomes" id="UP000238390"/>
    </source>
</evidence>
<sequence>MGKKFFKKFQDHEYADEQCRAKHSIYVSPGNGSPYTIFNNDVV</sequence>
<protein>
    <submittedName>
        <fullName evidence="1">Uncharacterized protein</fullName>
    </submittedName>
</protein>
<dbReference type="Proteomes" id="UP000238390">
    <property type="component" value="Chromosome"/>
</dbReference>
<organism evidence="1 2">
    <name type="scientific">Pseudomonas paraeruginosa</name>
    <dbReference type="NCBI Taxonomy" id="2994495"/>
    <lineage>
        <taxon>Bacteria</taxon>
        <taxon>Pseudomonadati</taxon>
        <taxon>Pseudomonadota</taxon>
        <taxon>Gammaproteobacteria</taxon>
        <taxon>Pseudomonadales</taxon>
        <taxon>Pseudomonadaceae</taxon>
        <taxon>Pseudomonas</taxon>
    </lineage>
</organism>